<reference evidence="1 2" key="1">
    <citation type="submission" date="2016-10" db="EMBL/GenBank/DDBJ databases">
        <authorList>
            <person name="de Groot N.N."/>
        </authorList>
    </citation>
    <scope>NUCLEOTIDE SEQUENCE [LARGE SCALE GENOMIC DNA]</scope>
    <source>
        <strain evidence="1 2">CGMCC 4.5506</strain>
    </source>
</reference>
<dbReference type="SUPFAM" id="SSF49899">
    <property type="entry name" value="Concanavalin A-like lectins/glucanases"/>
    <property type="match status" value="1"/>
</dbReference>
<dbReference type="OrthoDB" id="3553050at2"/>
<dbReference type="RefSeq" id="WP_110057670.1">
    <property type="nucleotide sequence ID" value="NZ_CP016353.1"/>
</dbReference>
<organism evidence="1 2">
    <name type="scientific">Prauserella marina</name>
    <dbReference type="NCBI Taxonomy" id="530584"/>
    <lineage>
        <taxon>Bacteria</taxon>
        <taxon>Bacillati</taxon>
        <taxon>Actinomycetota</taxon>
        <taxon>Actinomycetes</taxon>
        <taxon>Pseudonocardiales</taxon>
        <taxon>Pseudonocardiaceae</taxon>
        <taxon>Prauserella</taxon>
    </lineage>
</organism>
<accession>A0A1G6LR46</accession>
<dbReference type="STRING" id="530584.SAMN05421630_102180"/>
<sequence length="333" mass="35514">MSLPGKLGGKRTRRASKVVRTGAALAAVLVGASLAVPVAHASPGKPAVFPTLAPHLVSYYDFDHPVAGNPGLERDLGRSGTDLELINGAAAMRVADNAYPGARKALQTKQIDESVAGNDDWKAGVYSPGGVPTLNAFNATTSTTVMGWFKMTGDHPKPDSTTPDPGDYFNAVGLAGILAGNSDGHGVRALLELINVDGELRLVALGRRLDDGRSQTFAASQDWQRLLPKDEWVFLAATFDFDKGTMALYRNGKPVPGFYTETDDPWEVGGTPGPHRTSATDPRGIKIGGSFPQNTLERNPCECRFDGLMFLDKVASPAEVAAQYRWMARGNPH</sequence>
<gene>
    <name evidence="1" type="ORF">SAMN05421630_102180</name>
</gene>
<dbReference type="GO" id="GO:0030246">
    <property type="term" value="F:carbohydrate binding"/>
    <property type="evidence" value="ECO:0007669"/>
    <property type="project" value="UniProtKB-KW"/>
</dbReference>
<protein>
    <submittedName>
        <fullName evidence="1">Concanavalin A-like lectin/glucanases superfamily protein</fullName>
    </submittedName>
</protein>
<name>A0A1G6LR46_9PSEU</name>
<evidence type="ECO:0000313" key="2">
    <source>
        <dbReference type="Proteomes" id="UP000199494"/>
    </source>
</evidence>
<keyword evidence="1" id="KW-0430">Lectin</keyword>
<dbReference type="Gene3D" id="2.60.120.200">
    <property type="match status" value="1"/>
</dbReference>
<dbReference type="AlphaFoldDB" id="A0A1G6LR46"/>
<dbReference type="EMBL" id="FMZE01000002">
    <property type="protein sequence ID" value="SDC45679.1"/>
    <property type="molecule type" value="Genomic_DNA"/>
</dbReference>
<dbReference type="InterPro" id="IPR013320">
    <property type="entry name" value="ConA-like_dom_sf"/>
</dbReference>
<dbReference type="Proteomes" id="UP000199494">
    <property type="component" value="Unassembled WGS sequence"/>
</dbReference>
<evidence type="ECO:0000313" key="1">
    <source>
        <dbReference type="EMBL" id="SDC45679.1"/>
    </source>
</evidence>
<proteinExistence type="predicted"/>
<keyword evidence="2" id="KW-1185">Reference proteome</keyword>